<name>A0A8X6NIN8_NEPPI</name>
<protein>
    <submittedName>
        <fullName evidence="1">Uncharacterized protein</fullName>
    </submittedName>
</protein>
<dbReference type="AlphaFoldDB" id="A0A8X6NIN8"/>
<dbReference type="Proteomes" id="UP000887013">
    <property type="component" value="Unassembled WGS sequence"/>
</dbReference>
<dbReference type="EMBL" id="BMAW01058183">
    <property type="protein sequence ID" value="GFT14903.1"/>
    <property type="molecule type" value="Genomic_DNA"/>
</dbReference>
<accession>A0A8X6NIN8</accession>
<gene>
    <name evidence="1" type="ORF">NPIL_365831</name>
</gene>
<feature type="non-terminal residue" evidence="1">
    <location>
        <position position="151"/>
    </location>
</feature>
<evidence type="ECO:0000313" key="2">
    <source>
        <dbReference type="Proteomes" id="UP000887013"/>
    </source>
</evidence>
<comment type="caution">
    <text evidence="1">The sequence shown here is derived from an EMBL/GenBank/DDBJ whole genome shotgun (WGS) entry which is preliminary data.</text>
</comment>
<reference evidence="1" key="1">
    <citation type="submission" date="2020-08" db="EMBL/GenBank/DDBJ databases">
        <title>Multicomponent nature underlies the extraordinary mechanical properties of spider dragline silk.</title>
        <authorList>
            <person name="Kono N."/>
            <person name="Nakamura H."/>
            <person name="Mori M."/>
            <person name="Yoshida Y."/>
            <person name="Ohtoshi R."/>
            <person name="Malay A.D."/>
            <person name="Moran D.A.P."/>
            <person name="Tomita M."/>
            <person name="Numata K."/>
            <person name="Arakawa K."/>
        </authorList>
    </citation>
    <scope>NUCLEOTIDE SEQUENCE</scope>
</reference>
<evidence type="ECO:0000313" key="1">
    <source>
        <dbReference type="EMBL" id="GFT14903.1"/>
    </source>
</evidence>
<organism evidence="1 2">
    <name type="scientific">Nephila pilipes</name>
    <name type="common">Giant wood spider</name>
    <name type="synonym">Nephila maculata</name>
    <dbReference type="NCBI Taxonomy" id="299642"/>
    <lineage>
        <taxon>Eukaryota</taxon>
        <taxon>Metazoa</taxon>
        <taxon>Ecdysozoa</taxon>
        <taxon>Arthropoda</taxon>
        <taxon>Chelicerata</taxon>
        <taxon>Arachnida</taxon>
        <taxon>Araneae</taxon>
        <taxon>Araneomorphae</taxon>
        <taxon>Entelegynae</taxon>
        <taxon>Araneoidea</taxon>
        <taxon>Nephilidae</taxon>
        <taxon>Nephila</taxon>
    </lineage>
</organism>
<sequence length="151" mass="17191">MIVVTHSYVKNLMEIRRNWNNCLTCVKSRTNIADRKLAWNPGSIQGRTLSGGNEKVEHVQIKRPEEKVAGGSFGTREGEIFQRISAVDLHKLVGHYSELESLPKTDLVCHQSIRVHLDDGKCFRRIGFAFLKLVGTRQEMEARWTTVPLCT</sequence>
<proteinExistence type="predicted"/>
<keyword evidence="2" id="KW-1185">Reference proteome</keyword>